<sequence length="998" mass="109400">MPEGEKPRRQQGPDHDHPRHDGSDSAVSTPHGGLSIDESTIQEHGPVHWPWRPFYLRRRILLSFASILALIVISLQVLLAVSKRNDGLVSARDVNRHYIWKYSPTAVLTLLAATWSRAEYQSKLVAPWLRLAGPRPASPEKTLLLDYLSDFQICAVFRAFRNRDYTVSIASAVGIVIKAIIVISSGLLSFRHIQVHHDSYPLTLADRFVDSNFLLSQNSTMSYHVMEGLANWNLTPPDGISRAYAVPSLATAGIPGDAETRVTVDGFEGSLELVRNATQILSVTPVFGARERTLESVHPWDIMRAHFAAFLYSISGDATTVPVKTANTEITLDTDASMMAITRYLQAGHPSSSLFQPEVLRGLVTDLYRQHVAILAKQTLMEPVSVETRGSLVTWDERLVIRPWAAHWMAGLATACALLVSVAIFLVPKHGILPCSPSTLSGMASLVVDSPGLLAALRFSGAADHSSLKRHLLSSTFRSQALVDPASSRWRFGIVQEQCPSDARRQPPLPPQDVKNTHPWVLHPATRGALCVFLIAIMVTFEVTLRISEQSDGLGDAPDDSYTHYTWAEIPAMVTGAVAIMLSSMDFQIRSLAPYKALARSVPAKTFFSMDLMDTALPRTIWRELRLANIGALSTTVAFLIASVFTIFSSALFQAVVIPTEIRLTLKVNQSFSSGRRMDAVFHEDVVASLIFQSNFSFLPHTYEDLAFPHLITADSLDFSTGASASTLLINATVPALRAQLQCRFYDASMITVSYREKMLPSEGRVPVIGIKIQGEEPLGVSVNTSSGEMDPWNHVFYPTIDMTYFGLSEMDTINSTYLYAWGRIDYTADPMVQHIVAAGCNETFETLSVSTHFQGTQLSLDPRHRPHPLEDSARPSTLAPTTPTHYQLARLPTSPDNLTPFFGMLTSSPWAIPRSSLGDPSAVADVLAAIKKHHGIIWAQQAAAAAQLRVPASKTNATLPPEVLAADPDATDDMPGYAADATTPPGEGQVERAFQEL</sequence>
<feature type="compositionally biased region" description="Basic and acidic residues" evidence="1">
    <location>
        <begin position="1"/>
        <end position="23"/>
    </location>
</feature>
<gene>
    <name evidence="3" type="ORF">VTJ49DRAFT_6955</name>
</gene>
<feature type="transmembrane region" description="Helical" evidence="2">
    <location>
        <begin position="60"/>
        <end position="81"/>
    </location>
</feature>
<dbReference type="PANTHER" id="PTHR37544">
    <property type="entry name" value="SPRAY-RELATED"/>
    <property type="match status" value="1"/>
</dbReference>
<feature type="transmembrane region" description="Helical" evidence="2">
    <location>
        <begin position="167"/>
        <end position="190"/>
    </location>
</feature>
<dbReference type="Proteomes" id="UP001583172">
    <property type="component" value="Unassembled WGS sequence"/>
</dbReference>
<feature type="transmembrane region" description="Helical" evidence="2">
    <location>
        <begin position="408"/>
        <end position="427"/>
    </location>
</feature>
<evidence type="ECO:0000313" key="3">
    <source>
        <dbReference type="EMBL" id="KAL1841526.1"/>
    </source>
</evidence>
<feature type="region of interest" description="Disordered" evidence="1">
    <location>
        <begin position="856"/>
        <end position="883"/>
    </location>
</feature>
<organism evidence="3 4">
    <name type="scientific">Humicola insolens</name>
    <name type="common">Soft-rot fungus</name>
    <dbReference type="NCBI Taxonomy" id="85995"/>
    <lineage>
        <taxon>Eukaryota</taxon>
        <taxon>Fungi</taxon>
        <taxon>Dikarya</taxon>
        <taxon>Ascomycota</taxon>
        <taxon>Pezizomycotina</taxon>
        <taxon>Sordariomycetes</taxon>
        <taxon>Sordariomycetidae</taxon>
        <taxon>Sordariales</taxon>
        <taxon>Chaetomiaceae</taxon>
        <taxon>Mycothermus</taxon>
    </lineage>
</organism>
<evidence type="ECO:0000313" key="4">
    <source>
        <dbReference type="Proteomes" id="UP001583172"/>
    </source>
</evidence>
<evidence type="ECO:0000256" key="1">
    <source>
        <dbReference type="SAM" id="MobiDB-lite"/>
    </source>
</evidence>
<comment type="caution">
    <text evidence="3">The sequence shown here is derived from an EMBL/GenBank/DDBJ whole genome shotgun (WGS) entry which is preliminary data.</text>
</comment>
<reference evidence="3 4" key="1">
    <citation type="journal article" date="2024" name="Commun. Biol.">
        <title>Comparative genomic analysis of thermophilic fungi reveals convergent evolutionary adaptations and gene losses.</title>
        <authorList>
            <person name="Steindorff A.S."/>
            <person name="Aguilar-Pontes M.V."/>
            <person name="Robinson A.J."/>
            <person name="Andreopoulos B."/>
            <person name="LaButti K."/>
            <person name="Kuo A."/>
            <person name="Mondo S."/>
            <person name="Riley R."/>
            <person name="Otillar R."/>
            <person name="Haridas S."/>
            <person name="Lipzen A."/>
            <person name="Grimwood J."/>
            <person name="Schmutz J."/>
            <person name="Clum A."/>
            <person name="Reid I.D."/>
            <person name="Moisan M.C."/>
            <person name="Butler G."/>
            <person name="Nguyen T.T.M."/>
            <person name="Dewar K."/>
            <person name="Conant G."/>
            <person name="Drula E."/>
            <person name="Henrissat B."/>
            <person name="Hansel C."/>
            <person name="Singer S."/>
            <person name="Hutchinson M.I."/>
            <person name="de Vries R.P."/>
            <person name="Natvig D.O."/>
            <person name="Powell A.J."/>
            <person name="Tsang A."/>
            <person name="Grigoriev I.V."/>
        </authorList>
    </citation>
    <scope>NUCLEOTIDE SEQUENCE [LARGE SCALE GENOMIC DNA]</scope>
    <source>
        <strain evidence="3 4">CBS 620.91</strain>
    </source>
</reference>
<dbReference type="InterPro" id="IPR021840">
    <property type="entry name" value="DUF3433"/>
</dbReference>
<protein>
    <submittedName>
        <fullName evidence="3">Uncharacterized protein</fullName>
    </submittedName>
</protein>
<dbReference type="Pfam" id="PF11915">
    <property type="entry name" value="DUF3433"/>
    <property type="match status" value="2"/>
</dbReference>
<accession>A0ABR3VJ49</accession>
<dbReference type="PANTHER" id="PTHR37544:SF1">
    <property type="entry name" value="PHOSPHORIBOSYLAMINOIMIDAZOLE-SUCCINOCARBOXAMIDE SYNTHASE"/>
    <property type="match status" value="1"/>
</dbReference>
<feature type="compositionally biased region" description="Basic and acidic residues" evidence="1">
    <location>
        <begin position="862"/>
        <end position="874"/>
    </location>
</feature>
<evidence type="ECO:0000256" key="2">
    <source>
        <dbReference type="SAM" id="Phobius"/>
    </source>
</evidence>
<keyword evidence="2" id="KW-1133">Transmembrane helix</keyword>
<keyword evidence="2" id="KW-0472">Membrane</keyword>
<keyword evidence="4" id="KW-1185">Reference proteome</keyword>
<feature type="region of interest" description="Disordered" evidence="1">
    <location>
        <begin position="967"/>
        <end position="998"/>
    </location>
</feature>
<feature type="transmembrane region" description="Helical" evidence="2">
    <location>
        <begin position="525"/>
        <end position="545"/>
    </location>
</feature>
<feature type="transmembrane region" description="Helical" evidence="2">
    <location>
        <begin position="627"/>
        <end position="653"/>
    </location>
</feature>
<dbReference type="EMBL" id="JAZGSY010000072">
    <property type="protein sequence ID" value="KAL1841526.1"/>
    <property type="molecule type" value="Genomic_DNA"/>
</dbReference>
<feature type="region of interest" description="Disordered" evidence="1">
    <location>
        <begin position="1"/>
        <end position="39"/>
    </location>
</feature>
<feature type="transmembrane region" description="Helical" evidence="2">
    <location>
        <begin position="565"/>
        <end position="582"/>
    </location>
</feature>
<keyword evidence="2" id="KW-0812">Transmembrane</keyword>
<name>A0ABR3VJ49_HUMIN</name>
<proteinExistence type="predicted"/>